<evidence type="ECO:0000259" key="10">
    <source>
        <dbReference type="PROSITE" id="PS50102"/>
    </source>
</evidence>
<feature type="domain" description="RRM" evidence="10">
    <location>
        <begin position="456"/>
        <end position="528"/>
    </location>
</feature>
<evidence type="ECO:0000256" key="2">
    <source>
        <dbReference type="ARBA" id="ARBA00022670"/>
    </source>
</evidence>
<dbReference type="SMART" id="SM00361">
    <property type="entry name" value="RRM_1"/>
    <property type="match status" value="2"/>
</dbReference>
<protein>
    <submittedName>
        <fullName evidence="11">Protein DDI1 2</fullName>
    </submittedName>
</protein>
<gene>
    <name evidence="11" type="ORF">Fcan01_07988</name>
</gene>
<feature type="domain" description="RRM" evidence="10">
    <location>
        <begin position="341"/>
        <end position="419"/>
    </location>
</feature>
<dbReference type="SMART" id="SM00213">
    <property type="entry name" value="UBQ"/>
    <property type="match status" value="1"/>
</dbReference>
<evidence type="ECO:0000256" key="4">
    <source>
        <dbReference type="ARBA" id="ARBA00022801"/>
    </source>
</evidence>
<sequence length="1148" mass="124372">MEFEDLLFPQENTPHFIILSAINLTDIPISSRVTPISKPDKNAKLYLFYAYSKSDCINVSDVNSFEGGKRGVGLRVWTRLYLFKTTNCTGEAYIIDENCSFNLCFPPSFSSIGGPSFPYDFSEERDLDILNSCEPEERTVTLVNSDNTTGYKDQEEDYTHEVSAIHTSSNTKGSSFSNTYASGASVEVGVDVSKSSTLGGGVGSQVPPLNLQKFVSVQMTWRIFQKFASHFSQTSCTAYNWSNSSQFQESSRTVRHRKILVPTCVRTVLIQIAGVCGPFSVKTEKLIRTDYDRYGNAFGSHFIFNPVQIAMNKRNCFGKEMKVNWATSPNTQSKPDTSKHYHIFVGDLSQEIETQALRDAFSPFGEISDCRVVRDPQTLKSKGFGFVSFVKKSDAEQAIAAMNGQWLGNRSIRTNWATRKVPPPRSGNDGQGGGGGGNSKHLNFDDVYNQSSVTNCTVYCGGLSNGISEELMQRTFSPFGQLYEIRVFKDKGFAFIRFANKEAATNAIVAVHNTEINGQTVKCSWGKESGDSAGGGGQNQSGGGNQYGGGGGVGGGGGGGGGGGNQPNYVAAAYGQQMLGQWYGGYPAAAAAAQQMQNQFMQGVQSYAAYGNGTYGQQQAAAGYMAGLQGVQGMGSAWGQGIPGAGGAGGQHQGGQGGGADAATAAAYAMMQAQFQAHNLQVQNQEVQCVEKSRDSVASAYTASYPTHGVPASKNGLRHDVPLIMSHRSFVILGRLYLPIVDIFFKFAVSFSPRTFIGRADKTFRVCEFTVGSELVVSTSSSILSLNTEKKILVNKMKVTVTSLDDNIFTLEVNEDLELENFQAFCEVESGIPSLEILIVFNGVPLTDGAKTLKEYGIKDGDMVVLQHHRQQNSASTLGSGSTPGFGFSLPQQNSQSQLPRFDFSGIQVPGRGGAGASGFSGGGAAPRDESSPAYIRDTLLNDPEQLAIVKQNNPALADALLSGDFEKFSNMIKELQRQRKQREEQRLRLLSANPFDLEAQKLIAEEIKQKNIEANMEAAMEYNPESFATVVMLYIDCKVNGHPIKAFVDSGAQTTIMSTACAERCHIMRLVDTRFSGIATGVGTQRILGRIHMCQIQIEGSFLTSSFSILADQKMDMLLGLDMLKRHQCTIDLKRNMLVLGTCGTGE</sequence>
<dbReference type="GO" id="GO:0003723">
    <property type="term" value="F:RNA binding"/>
    <property type="evidence" value="ECO:0007669"/>
    <property type="project" value="UniProtKB-UniRule"/>
</dbReference>
<dbReference type="FunFam" id="2.40.70.10:FF:000005">
    <property type="entry name" value="DNA damage inducible 1 homolog 2"/>
    <property type="match status" value="1"/>
</dbReference>
<dbReference type="STRING" id="158441.A0A226EJN2"/>
<dbReference type="PROSITE" id="PS50053">
    <property type="entry name" value="UBIQUITIN_2"/>
    <property type="match status" value="1"/>
</dbReference>
<evidence type="ECO:0000313" key="11">
    <source>
        <dbReference type="EMBL" id="OXA57418.1"/>
    </source>
</evidence>
<dbReference type="Pfam" id="PF00076">
    <property type="entry name" value="RRM_1"/>
    <property type="match status" value="2"/>
</dbReference>
<dbReference type="InterPro" id="IPR000626">
    <property type="entry name" value="Ubiquitin-like_dom"/>
</dbReference>
<dbReference type="AlphaFoldDB" id="A0A226EJN2"/>
<dbReference type="Pfam" id="PF09668">
    <property type="entry name" value="Asp_protease"/>
    <property type="match status" value="1"/>
</dbReference>
<dbReference type="Gene3D" id="3.10.20.90">
    <property type="entry name" value="Phosphatidylinositol 3-kinase Catalytic Subunit, Chain A, domain 1"/>
    <property type="match status" value="1"/>
</dbReference>
<dbReference type="InterPro" id="IPR012677">
    <property type="entry name" value="Nucleotide-bd_a/b_plait_sf"/>
</dbReference>
<feature type="region of interest" description="Disordered" evidence="8">
    <location>
        <begin position="415"/>
        <end position="441"/>
    </location>
</feature>
<dbReference type="SUPFAM" id="SSF54928">
    <property type="entry name" value="RNA-binding domain, RBD"/>
    <property type="match status" value="2"/>
</dbReference>
<dbReference type="InterPro" id="IPR000504">
    <property type="entry name" value="RRM_dom"/>
</dbReference>
<accession>A0A226EJN2</accession>
<evidence type="ECO:0000259" key="9">
    <source>
        <dbReference type="PROSITE" id="PS50053"/>
    </source>
</evidence>
<proteinExistence type="inferred from homology"/>
<dbReference type="InterPro" id="IPR003954">
    <property type="entry name" value="RRM_euk-type"/>
</dbReference>
<reference evidence="11 12" key="1">
    <citation type="submission" date="2015-12" db="EMBL/GenBank/DDBJ databases">
        <title>The genome of Folsomia candida.</title>
        <authorList>
            <person name="Faddeeva A."/>
            <person name="Derks M.F."/>
            <person name="Anvar Y."/>
            <person name="Smit S."/>
            <person name="Van Straalen N."/>
            <person name="Roelofs D."/>
        </authorList>
    </citation>
    <scope>NUCLEOTIDE SEQUENCE [LARGE SCALE GENOMIC DNA]</scope>
    <source>
        <strain evidence="11 12">VU population</strain>
        <tissue evidence="11">Whole body</tissue>
    </source>
</reference>
<keyword evidence="7" id="KW-0175">Coiled coil</keyword>
<evidence type="ECO:0000256" key="8">
    <source>
        <dbReference type="SAM" id="MobiDB-lite"/>
    </source>
</evidence>
<dbReference type="PANTHER" id="PTHR15397:SF3">
    <property type="entry name" value="DNA DAMAGE INDUCIBLE 1 HOMOLOG 2"/>
    <property type="match status" value="1"/>
</dbReference>
<dbReference type="CDD" id="cd01796">
    <property type="entry name" value="Ubl_Ddi1_like"/>
    <property type="match status" value="1"/>
</dbReference>
<dbReference type="CDD" id="cd12354">
    <property type="entry name" value="RRM3_TIA1_like"/>
    <property type="match status" value="1"/>
</dbReference>
<feature type="coiled-coil region" evidence="7">
    <location>
        <begin position="966"/>
        <end position="994"/>
    </location>
</feature>
<dbReference type="InterPro" id="IPR033882">
    <property type="entry name" value="DDI1_N"/>
</dbReference>
<feature type="compositionally biased region" description="Gly residues" evidence="8">
    <location>
        <begin position="429"/>
        <end position="438"/>
    </location>
</feature>
<dbReference type="InterPro" id="IPR035979">
    <property type="entry name" value="RBD_domain_sf"/>
</dbReference>
<evidence type="ECO:0000256" key="6">
    <source>
        <dbReference type="PROSITE-ProRule" id="PRU00176"/>
    </source>
</evidence>
<feature type="compositionally biased region" description="Polar residues" evidence="8">
    <location>
        <begin position="872"/>
        <end position="883"/>
    </location>
</feature>
<dbReference type="CDD" id="cd12353">
    <property type="entry name" value="RRM2_TIA1_like"/>
    <property type="match status" value="1"/>
</dbReference>
<keyword evidence="2" id="KW-0645">Protease</keyword>
<keyword evidence="12" id="KW-1185">Reference proteome</keyword>
<evidence type="ECO:0000256" key="3">
    <source>
        <dbReference type="ARBA" id="ARBA00022750"/>
    </source>
</evidence>
<dbReference type="PROSITE" id="PS50102">
    <property type="entry name" value="RRM"/>
    <property type="match status" value="2"/>
</dbReference>
<dbReference type="PANTHER" id="PTHR15397">
    <property type="entry name" value="SODIUM-GLUCOSE COTRANSPORTER REGULATORY PROTEIN -RELATED"/>
    <property type="match status" value="1"/>
</dbReference>
<dbReference type="GO" id="GO:0004190">
    <property type="term" value="F:aspartic-type endopeptidase activity"/>
    <property type="evidence" value="ECO:0007669"/>
    <property type="project" value="UniProtKB-KW"/>
</dbReference>
<dbReference type="OrthoDB" id="439808at2759"/>
<dbReference type="Pfam" id="PF00240">
    <property type="entry name" value="ubiquitin"/>
    <property type="match status" value="1"/>
</dbReference>
<dbReference type="InterPro" id="IPR021109">
    <property type="entry name" value="Peptidase_aspartic_dom_sf"/>
</dbReference>
<organism evidence="11 12">
    <name type="scientific">Folsomia candida</name>
    <name type="common">Springtail</name>
    <dbReference type="NCBI Taxonomy" id="158441"/>
    <lineage>
        <taxon>Eukaryota</taxon>
        <taxon>Metazoa</taxon>
        <taxon>Ecdysozoa</taxon>
        <taxon>Arthropoda</taxon>
        <taxon>Hexapoda</taxon>
        <taxon>Collembola</taxon>
        <taxon>Entomobryomorpha</taxon>
        <taxon>Isotomoidea</taxon>
        <taxon>Isotomidae</taxon>
        <taxon>Proisotominae</taxon>
        <taxon>Folsomia</taxon>
    </lineage>
</organism>
<dbReference type="Gene3D" id="2.40.70.10">
    <property type="entry name" value="Acid Proteases"/>
    <property type="match status" value="1"/>
</dbReference>
<dbReference type="FunFam" id="3.30.70.330:FF:000419">
    <property type="entry name" value="CLUMA_CG006354, isoform A"/>
    <property type="match status" value="1"/>
</dbReference>
<feature type="domain" description="Ubiquitin-like" evidence="9">
    <location>
        <begin position="797"/>
        <end position="866"/>
    </location>
</feature>
<keyword evidence="4" id="KW-0378">Hydrolase</keyword>
<dbReference type="SMART" id="SM00360">
    <property type="entry name" value="RRM"/>
    <property type="match status" value="2"/>
</dbReference>
<keyword evidence="5 6" id="KW-0694">RNA-binding</keyword>
<dbReference type="SUPFAM" id="SSF50630">
    <property type="entry name" value="Acid proteases"/>
    <property type="match status" value="1"/>
</dbReference>
<feature type="compositionally biased region" description="Gly residues" evidence="8">
    <location>
        <begin position="532"/>
        <end position="550"/>
    </location>
</feature>
<evidence type="ECO:0000313" key="12">
    <source>
        <dbReference type="Proteomes" id="UP000198287"/>
    </source>
</evidence>
<evidence type="ECO:0000256" key="1">
    <source>
        <dbReference type="ARBA" id="ARBA00009136"/>
    </source>
</evidence>
<dbReference type="Gene3D" id="3.30.70.330">
    <property type="match status" value="2"/>
</dbReference>
<dbReference type="FunFam" id="3.30.70.330:FF:000317">
    <property type="entry name" value="Rox8, isoform B"/>
    <property type="match status" value="1"/>
</dbReference>
<dbReference type="InterPro" id="IPR057273">
    <property type="entry name" value="Ddi1/2_HDD"/>
</dbReference>
<dbReference type="Proteomes" id="UP000198287">
    <property type="component" value="Unassembled WGS sequence"/>
</dbReference>
<comment type="caution">
    <text evidence="11">The sequence shown here is derived from an EMBL/GenBank/DDBJ whole genome shotgun (WGS) entry which is preliminary data.</text>
</comment>
<dbReference type="CDD" id="cd05479">
    <property type="entry name" value="RP_DDI"/>
    <property type="match status" value="1"/>
</dbReference>
<keyword evidence="3" id="KW-0064">Aspartyl protease</keyword>
<evidence type="ECO:0000256" key="7">
    <source>
        <dbReference type="SAM" id="Coils"/>
    </source>
</evidence>
<dbReference type="Pfam" id="PF24669">
    <property type="entry name" value="Ddi2_HDD"/>
    <property type="match status" value="1"/>
</dbReference>
<feature type="region of interest" description="Disordered" evidence="8">
    <location>
        <begin position="527"/>
        <end position="550"/>
    </location>
</feature>
<feature type="region of interest" description="Disordered" evidence="8">
    <location>
        <begin position="869"/>
        <end position="897"/>
    </location>
</feature>
<dbReference type="InterPro" id="IPR019103">
    <property type="entry name" value="Peptidase_aspartic_DDI1-type"/>
</dbReference>
<dbReference type="GO" id="GO:0006508">
    <property type="term" value="P:proteolysis"/>
    <property type="evidence" value="ECO:0007669"/>
    <property type="project" value="UniProtKB-KW"/>
</dbReference>
<dbReference type="EMBL" id="LNIX01000003">
    <property type="protein sequence ID" value="OXA57418.1"/>
    <property type="molecule type" value="Genomic_DNA"/>
</dbReference>
<dbReference type="InterPro" id="IPR029071">
    <property type="entry name" value="Ubiquitin-like_domsf"/>
</dbReference>
<dbReference type="SUPFAM" id="SSF54236">
    <property type="entry name" value="Ubiquitin-like"/>
    <property type="match status" value="1"/>
</dbReference>
<name>A0A226EJN2_FOLCA</name>
<evidence type="ECO:0000256" key="5">
    <source>
        <dbReference type="ARBA" id="ARBA00022884"/>
    </source>
</evidence>
<comment type="similarity">
    <text evidence="1">Belongs to the DDI1 family.</text>
</comment>